<gene>
    <name evidence="1" type="ORF">BLTE_11120</name>
</gene>
<organism evidence="1 2">
    <name type="scientific">Blastochloris tepida</name>
    <dbReference type="NCBI Taxonomy" id="2233851"/>
    <lineage>
        <taxon>Bacteria</taxon>
        <taxon>Pseudomonadati</taxon>
        <taxon>Pseudomonadota</taxon>
        <taxon>Alphaproteobacteria</taxon>
        <taxon>Hyphomicrobiales</taxon>
        <taxon>Blastochloridaceae</taxon>
        <taxon>Blastochloris</taxon>
    </lineage>
</organism>
<dbReference type="EMBL" id="AP018907">
    <property type="protein sequence ID" value="BBF92427.1"/>
    <property type="molecule type" value="Genomic_DNA"/>
</dbReference>
<accession>A0A348FYP4</accession>
<dbReference type="AlphaFoldDB" id="A0A348FYP4"/>
<keyword evidence="2" id="KW-1185">Reference proteome</keyword>
<name>A0A348FYP4_9HYPH</name>
<evidence type="ECO:0000313" key="1">
    <source>
        <dbReference type="EMBL" id="BBF92427.1"/>
    </source>
</evidence>
<dbReference type="KEGG" id="blag:BLTE_11120"/>
<sequence>MTRSPRPQFPGPSETIVSEYVESDGTRVVVILPSLDTLLGAPGFSRSDAIMLPGEAAPVDGWALFGRRRLGRLMRLPFGLH</sequence>
<evidence type="ECO:0000313" key="2">
    <source>
        <dbReference type="Proteomes" id="UP000266934"/>
    </source>
</evidence>
<proteinExistence type="predicted"/>
<dbReference type="RefSeq" id="WP_126398316.1">
    <property type="nucleotide sequence ID" value="NZ_AP018907.1"/>
</dbReference>
<reference evidence="1 2" key="1">
    <citation type="submission" date="2018-08" db="EMBL/GenBank/DDBJ databases">
        <title>Complete genome sequencing of Blastochloris tepida GI.</title>
        <authorList>
            <person name="Tsukatani Y."/>
            <person name="Mori H."/>
        </authorList>
    </citation>
    <scope>NUCLEOTIDE SEQUENCE [LARGE SCALE GENOMIC DNA]</scope>
    <source>
        <strain evidence="1 2">GI</strain>
    </source>
</reference>
<protein>
    <submittedName>
        <fullName evidence="1">Uncharacterized protein</fullName>
    </submittedName>
</protein>
<dbReference type="OrthoDB" id="7961111at2"/>
<dbReference type="Proteomes" id="UP000266934">
    <property type="component" value="Chromosome"/>
</dbReference>